<keyword evidence="3" id="KW-1185">Reference proteome</keyword>
<reference evidence="2 3" key="1">
    <citation type="submission" date="2016-03" db="EMBL/GenBank/DDBJ databases">
        <title>Whole genome sequencing of Grifola frondosa 9006-11.</title>
        <authorList>
            <person name="Min B."/>
            <person name="Park H."/>
            <person name="Kim J.-G."/>
            <person name="Cho H."/>
            <person name="Oh Y.-L."/>
            <person name="Kong W.-S."/>
            <person name="Choi I.-G."/>
        </authorList>
    </citation>
    <scope>NUCLEOTIDE SEQUENCE [LARGE SCALE GENOMIC DNA]</scope>
    <source>
        <strain evidence="2 3">9006-11</strain>
    </source>
</reference>
<sequence>MTGVALVVPVSTQVHQLAVADESPTVHAEAHADGRSKLPIPRLARPNPSPAVKQSSPKAPPDPESPSSAPALEKADSSAAEGPSASSTRVIGRPKTSHTTIECRYRTNLGST</sequence>
<dbReference type="STRING" id="5627.A0A1C7MM55"/>
<accession>A0A1C7MM55</accession>
<dbReference type="OrthoDB" id="2133190at2759"/>
<feature type="region of interest" description="Disordered" evidence="1">
    <location>
        <begin position="23"/>
        <end position="112"/>
    </location>
</feature>
<name>A0A1C7MM55_GRIFR</name>
<organism evidence="2 3">
    <name type="scientific">Grifola frondosa</name>
    <name type="common">Maitake</name>
    <name type="synonym">Polyporus frondosus</name>
    <dbReference type="NCBI Taxonomy" id="5627"/>
    <lineage>
        <taxon>Eukaryota</taxon>
        <taxon>Fungi</taxon>
        <taxon>Dikarya</taxon>
        <taxon>Basidiomycota</taxon>
        <taxon>Agaricomycotina</taxon>
        <taxon>Agaricomycetes</taxon>
        <taxon>Polyporales</taxon>
        <taxon>Grifolaceae</taxon>
        <taxon>Grifola</taxon>
    </lineage>
</organism>
<proteinExistence type="predicted"/>
<evidence type="ECO:0000313" key="3">
    <source>
        <dbReference type="Proteomes" id="UP000092993"/>
    </source>
</evidence>
<dbReference type="Proteomes" id="UP000092993">
    <property type="component" value="Unassembled WGS sequence"/>
</dbReference>
<evidence type="ECO:0000256" key="1">
    <source>
        <dbReference type="SAM" id="MobiDB-lite"/>
    </source>
</evidence>
<gene>
    <name evidence="2" type="ORF">A0H81_02873</name>
</gene>
<dbReference type="AlphaFoldDB" id="A0A1C7MM55"/>
<comment type="caution">
    <text evidence="2">The sequence shown here is derived from an EMBL/GenBank/DDBJ whole genome shotgun (WGS) entry which is preliminary data.</text>
</comment>
<protein>
    <submittedName>
        <fullName evidence="2">Uncharacterized protein</fullName>
    </submittedName>
</protein>
<evidence type="ECO:0000313" key="2">
    <source>
        <dbReference type="EMBL" id="OBZ77757.1"/>
    </source>
</evidence>
<dbReference type="EMBL" id="LUGG01000002">
    <property type="protein sequence ID" value="OBZ77757.1"/>
    <property type="molecule type" value="Genomic_DNA"/>
</dbReference>